<evidence type="ECO:0000313" key="3">
    <source>
        <dbReference type="EMBL" id="PQB05090.1"/>
    </source>
</evidence>
<feature type="region of interest" description="Disordered" evidence="1">
    <location>
        <begin position="402"/>
        <end position="421"/>
    </location>
</feature>
<gene>
    <name evidence="3" type="ORF">BST85_09430</name>
</gene>
<evidence type="ECO:0000256" key="1">
    <source>
        <dbReference type="SAM" id="MobiDB-lite"/>
    </source>
</evidence>
<dbReference type="AlphaFoldDB" id="A0A2S7KR50"/>
<name>A0A2S7KR50_9FLAO</name>
<evidence type="ECO:0000259" key="2">
    <source>
        <dbReference type="Pfam" id="PF16130"/>
    </source>
</evidence>
<sequence>MKKSNILISLLVLIMVNSSCTRPEVEESLDQEQEGIETTVEDNTTLAIPAGFDFSTYRSVEIVINDPSPYAKYDVYAYITDSISLGMQTYEDQSGQIVTREVFRNDVINKQIYSGAVRGGNLNQTVNVPKFCTQLYIRRNENLNVSAEIVPIIDDKVDYLYIDRRPIRNSGTVTDYLYCVNGSGEHFQVDPLTGELTYLSDMPMGSWTAAIDQENLKMYSIGRSSPYPLMRYDIETGEWDTVANLGIGGPRLDYNDEDGLLYFSKDSTLYTFDPDTGENLATWDIIGIHNTQGGDLAFAEDGTLFLCSFSGLYRLDLDENNDYQSTRISADNLPFQPTSMTFDSNQELWLANSSSSSDLIIMDTQTGGWEYRYGQNAGNGTDFGRTINDLTTFRIFSDTVDDTDSDGDGIPDRDDTFPDDPDQAFEEYTPSRYGTGTVAFEDLWPSRGDYDFNDMALSYQVTAILNAQNLVVKLEIECRVKANSAGFNNGVGIEIEGVSPAQIEGVSGTVLTENYINLNANGTEANQGNAVIILCDKASNFTNLSTITVDLTNPMTTQALGVAPFNPFIIVNGQREKEVHLPNGHKTDLAQDTFDVEGVNADPDGNYIGDNGRPWAISIIHDFKVPKESVSIENAYNYFTSWALSGGVEYTDWYKDNPGYRNDGLLDN</sequence>
<dbReference type="OrthoDB" id="1204817at2"/>
<proteinExistence type="predicted"/>
<organism evidence="3 4">
    <name type="scientific">Aureitalea marina</name>
    <dbReference type="NCBI Taxonomy" id="930804"/>
    <lineage>
        <taxon>Bacteria</taxon>
        <taxon>Pseudomonadati</taxon>
        <taxon>Bacteroidota</taxon>
        <taxon>Flavobacteriia</taxon>
        <taxon>Flavobacteriales</taxon>
        <taxon>Flavobacteriaceae</taxon>
        <taxon>Aureitalea</taxon>
    </lineage>
</organism>
<protein>
    <recommendedName>
        <fullName evidence="2">DUF4842 domain-containing protein</fullName>
    </recommendedName>
</protein>
<evidence type="ECO:0000313" key="4">
    <source>
        <dbReference type="Proteomes" id="UP000239800"/>
    </source>
</evidence>
<dbReference type="Pfam" id="PF16130">
    <property type="entry name" value="DUF4842"/>
    <property type="match status" value="1"/>
</dbReference>
<dbReference type="EMBL" id="MQUB01000001">
    <property type="protein sequence ID" value="PQB05090.1"/>
    <property type="molecule type" value="Genomic_DNA"/>
</dbReference>
<dbReference type="RefSeq" id="WP_104813021.1">
    <property type="nucleotide sequence ID" value="NZ_MQUB01000001.1"/>
</dbReference>
<dbReference type="SUPFAM" id="SSF63829">
    <property type="entry name" value="Calcium-dependent phosphotriesterase"/>
    <property type="match status" value="1"/>
</dbReference>
<dbReference type="InterPro" id="IPR015943">
    <property type="entry name" value="WD40/YVTN_repeat-like_dom_sf"/>
</dbReference>
<dbReference type="Proteomes" id="UP000239800">
    <property type="component" value="Unassembled WGS sequence"/>
</dbReference>
<reference evidence="3 4" key="1">
    <citation type="submission" date="2016-11" db="EMBL/GenBank/DDBJ databases">
        <title>Trade-off between light-utilization and light-protection in marine flavobacteria.</title>
        <authorList>
            <person name="Kumagai Y."/>
        </authorList>
    </citation>
    <scope>NUCLEOTIDE SEQUENCE [LARGE SCALE GENOMIC DNA]</scope>
    <source>
        <strain evidence="3 4">NBRC 107741</strain>
    </source>
</reference>
<accession>A0A2S7KR50</accession>
<dbReference type="NCBIfam" id="TIGR04456">
    <property type="entry name" value="LruC_dom"/>
    <property type="match status" value="1"/>
</dbReference>
<dbReference type="InterPro" id="IPR032295">
    <property type="entry name" value="DUF4842"/>
</dbReference>
<feature type="domain" description="DUF4842" evidence="2">
    <location>
        <begin position="469"/>
        <end position="654"/>
    </location>
</feature>
<keyword evidence="4" id="KW-1185">Reference proteome</keyword>
<dbReference type="Gene3D" id="2.130.10.10">
    <property type="entry name" value="YVTN repeat-like/Quinoprotein amine dehydrogenase"/>
    <property type="match status" value="1"/>
</dbReference>
<dbReference type="InterPro" id="IPR031025">
    <property type="entry name" value="LruC_dom"/>
</dbReference>
<comment type="caution">
    <text evidence="3">The sequence shown here is derived from an EMBL/GenBank/DDBJ whole genome shotgun (WGS) entry which is preliminary data.</text>
</comment>